<dbReference type="Proteomes" id="UP001271007">
    <property type="component" value="Unassembled WGS sequence"/>
</dbReference>
<dbReference type="CDD" id="cd00680">
    <property type="entry name" value="RHO_alpha_C"/>
    <property type="match status" value="1"/>
</dbReference>
<evidence type="ECO:0000256" key="4">
    <source>
        <dbReference type="ARBA" id="ARBA00010848"/>
    </source>
</evidence>
<comment type="function">
    <text evidence="2">Catalyzes the first step of the osmoprotectant glycine betaine synthesis.</text>
</comment>
<dbReference type="PRINTS" id="PR00090">
    <property type="entry name" value="RNGDIOXGNASE"/>
</dbReference>
<evidence type="ECO:0000256" key="11">
    <source>
        <dbReference type="ARBA" id="ARBA00023014"/>
    </source>
</evidence>
<dbReference type="AlphaFoldDB" id="A0AAJ0D9C8"/>
<proteinExistence type="inferred from homology"/>
<evidence type="ECO:0000256" key="6">
    <source>
        <dbReference type="ARBA" id="ARBA00014931"/>
    </source>
</evidence>
<dbReference type="EC" id="1.14.15.7" evidence="5"/>
<comment type="cofactor">
    <cofactor evidence="1">
        <name>Fe cation</name>
        <dbReference type="ChEBI" id="CHEBI:24875"/>
    </cofactor>
</comment>
<dbReference type="Pfam" id="PF00848">
    <property type="entry name" value="Ring_hydroxyl_A"/>
    <property type="match status" value="1"/>
</dbReference>
<dbReference type="SUPFAM" id="SSF55961">
    <property type="entry name" value="Bet v1-like"/>
    <property type="match status" value="1"/>
</dbReference>
<organism evidence="15 16">
    <name type="scientific">Extremus antarcticus</name>
    <dbReference type="NCBI Taxonomy" id="702011"/>
    <lineage>
        <taxon>Eukaryota</taxon>
        <taxon>Fungi</taxon>
        <taxon>Dikarya</taxon>
        <taxon>Ascomycota</taxon>
        <taxon>Pezizomycotina</taxon>
        <taxon>Dothideomycetes</taxon>
        <taxon>Dothideomycetidae</taxon>
        <taxon>Mycosphaerellales</taxon>
        <taxon>Extremaceae</taxon>
        <taxon>Extremus</taxon>
    </lineage>
</organism>
<evidence type="ECO:0000256" key="9">
    <source>
        <dbReference type="ARBA" id="ARBA00023002"/>
    </source>
</evidence>
<dbReference type="InterPro" id="IPR036922">
    <property type="entry name" value="Rieske_2Fe-2S_sf"/>
</dbReference>
<evidence type="ECO:0000256" key="3">
    <source>
        <dbReference type="ARBA" id="ARBA00004866"/>
    </source>
</evidence>
<dbReference type="CDD" id="cd03469">
    <property type="entry name" value="Rieske_RO_Alpha_N"/>
    <property type="match status" value="1"/>
</dbReference>
<evidence type="ECO:0000256" key="1">
    <source>
        <dbReference type="ARBA" id="ARBA00001962"/>
    </source>
</evidence>
<keyword evidence="12" id="KW-0520">NAD</keyword>
<keyword evidence="16" id="KW-1185">Reference proteome</keyword>
<comment type="similarity">
    <text evidence="4">Belongs to the choline monooxygenase family.</text>
</comment>
<protein>
    <recommendedName>
        <fullName evidence="6">Choline monooxygenase, chloroplastic</fullName>
        <ecNumber evidence="5">1.14.15.7</ecNumber>
    </recommendedName>
</protein>
<comment type="pathway">
    <text evidence="3">Amine and polyamine biosynthesis; betaine biosynthesis via choline pathway; betaine aldehyde from choline (monooxygenase route): step 1/1.</text>
</comment>
<reference evidence="15" key="1">
    <citation type="submission" date="2023-04" db="EMBL/GenBank/DDBJ databases">
        <title>Black Yeasts Isolated from many extreme environments.</title>
        <authorList>
            <person name="Coleine C."/>
            <person name="Stajich J.E."/>
            <person name="Selbmann L."/>
        </authorList>
    </citation>
    <scope>NUCLEOTIDE SEQUENCE</scope>
    <source>
        <strain evidence="15">CCFEE 5312</strain>
    </source>
</reference>
<dbReference type="Gene3D" id="2.102.10.10">
    <property type="entry name" value="Rieske [2Fe-2S] iron-sulphur domain"/>
    <property type="match status" value="1"/>
</dbReference>
<sequence length="419" mass="48083">MGPALLDKLNYFGWLGSGSATPPQEEKKNATRALPSNWYTSKQMYELERRAIFSRKWQLITHKARLTQPGDWLKFDVAGFQIVICKDRESNINAFHNVCRHRAFPVVEGQSGNNKIFSCKYHGWSYGMNGKLAKAPGYQELDGFQKEKNGLLPVHVHVDVNDFVWINLDGGAQPEIAWEDDFDGIDKQKRYEEFNFSDYQFDHTWQMEGDYNWKILADNYNECYHCATTHPDIVAVANLEAYSVDTTGDKIIHNPGTTQEQADNGMTVASTYYFPNVSTNITNPFFMIQRFVPTGPKSSVMHYQVFRNKNATDEEFEVLNQIYKRIMSEDKYLCDQAQKNLNAGVFVNGEMHPRLEQGPLHFQSCVRDEVTAHAKLEKVSKKEIYPARQTLPDTAFVSNADLDFCNGLSCGEEKEELQW</sequence>
<evidence type="ECO:0000256" key="12">
    <source>
        <dbReference type="ARBA" id="ARBA00023027"/>
    </source>
</evidence>
<gene>
    <name evidence="15" type="ORF">LTR09_009056</name>
</gene>
<keyword evidence="11" id="KW-0411">Iron-sulfur</keyword>
<evidence type="ECO:0000313" key="16">
    <source>
        <dbReference type="Proteomes" id="UP001271007"/>
    </source>
</evidence>
<dbReference type="PROSITE" id="PS00570">
    <property type="entry name" value="RING_HYDROXYL_ALPHA"/>
    <property type="match status" value="1"/>
</dbReference>
<keyword evidence="7" id="KW-0001">2Fe-2S</keyword>
<feature type="domain" description="Rieske" evidence="14">
    <location>
        <begin position="57"/>
        <end position="166"/>
    </location>
</feature>
<comment type="caution">
    <text evidence="15">The sequence shown here is derived from an EMBL/GenBank/DDBJ whole genome shotgun (WGS) entry which is preliminary data.</text>
</comment>
<dbReference type="InterPro" id="IPR015881">
    <property type="entry name" value="ARHD_Rieske_2Fe_2S"/>
</dbReference>
<keyword evidence="8" id="KW-0479">Metal-binding</keyword>
<evidence type="ECO:0000259" key="14">
    <source>
        <dbReference type="PROSITE" id="PS51296"/>
    </source>
</evidence>
<evidence type="ECO:0000256" key="10">
    <source>
        <dbReference type="ARBA" id="ARBA00023004"/>
    </source>
</evidence>
<dbReference type="GO" id="GO:0019133">
    <property type="term" value="F:choline monooxygenase activity"/>
    <property type="evidence" value="ECO:0007669"/>
    <property type="project" value="UniProtKB-EC"/>
</dbReference>
<keyword evidence="10" id="KW-0408">Iron</keyword>
<dbReference type="EMBL" id="JAWDJX010000038">
    <property type="protein sequence ID" value="KAK3049635.1"/>
    <property type="molecule type" value="Genomic_DNA"/>
</dbReference>
<comment type="catalytic activity">
    <reaction evidence="13">
        <text>choline + 2 reduced [2Fe-2S]-[ferredoxin] + O2 + 2 H(+) = betaine aldehyde hydrate + 2 oxidized [2Fe-2S]-[ferredoxin] + H2O</text>
        <dbReference type="Rhea" id="RHEA:17769"/>
        <dbReference type="Rhea" id="RHEA-COMP:10000"/>
        <dbReference type="Rhea" id="RHEA-COMP:10001"/>
        <dbReference type="ChEBI" id="CHEBI:15354"/>
        <dbReference type="ChEBI" id="CHEBI:15377"/>
        <dbReference type="ChEBI" id="CHEBI:15378"/>
        <dbReference type="ChEBI" id="CHEBI:15379"/>
        <dbReference type="ChEBI" id="CHEBI:15870"/>
        <dbReference type="ChEBI" id="CHEBI:33737"/>
        <dbReference type="ChEBI" id="CHEBI:33738"/>
        <dbReference type="EC" id="1.14.15.7"/>
    </reaction>
</comment>
<evidence type="ECO:0000256" key="8">
    <source>
        <dbReference type="ARBA" id="ARBA00022723"/>
    </source>
</evidence>
<dbReference type="GO" id="GO:0051537">
    <property type="term" value="F:2 iron, 2 sulfur cluster binding"/>
    <property type="evidence" value="ECO:0007669"/>
    <property type="project" value="UniProtKB-KW"/>
</dbReference>
<dbReference type="Pfam" id="PF00355">
    <property type="entry name" value="Rieske"/>
    <property type="match status" value="1"/>
</dbReference>
<evidence type="ECO:0000313" key="15">
    <source>
        <dbReference type="EMBL" id="KAK3049635.1"/>
    </source>
</evidence>
<dbReference type="InterPro" id="IPR001663">
    <property type="entry name" value="Rng_hydr_dOase-A"/>
</dbReference>
<dbReference type="PROSITE" id="PS51296">
    <property type="entry name" value="RIESKE"/>
    <property type="match status" value="1"/>
</dbReference>
<keyword evidence="9" id="KW-0560">Oxidoreductase</keyword>
<dbReference type="SUPFAM" id="SSF50022">
    <property type="entry name" value="ISP domain"/>
    <property type="match status" value="1"/>
</dbReference>
<dbReference type="PANTHER" id="PTHR43756:SF5">
    <property type="entry name" value="CHOLINE MONOOXYGENASE, CHLOROPLASTIC"/>
    <property type="match status" value="1"/>
</dbReference>
<dbReference type="InterPro" id="IPR017941">
    <property type="entry name" value="Rieske_2Fe-2S"/>
</dbReference>
<evidence type="ECO:0000256" key="13">
    <source>
        <dbReference type="ARBA" id="ARBA00049097"/>
    </source>
</evidence>
<name>A0AAJ0D9C8_9PEZI</name>
<dbReference type="InterPro" id="IPR015879">
    <property type="entry name" value="Ring_hydroxy_dOase_asu_C_dom"/>
</dbReference>
<evidence type="ECO:0000256" key="7">
    <source>
        <dbReference type="ARBA" id="ARBA00022714"/>
    </source>
</evidence>
<dbReference type="GO" id="GO:0005506">
    <property type="term" value="F:iron ion binding"/>
    <property type="evidence" value="ECO:0007669"/>
    <property type="project" value="InterPro"/>
</dbReference>
<evidence type="ECO:0000256" key="5">
    <source>
        <dbReference type="ARBA" id="ARBA00012763"/>
    </source>
</evidence>
<evidence type="ECO:0000256" key="2">
    <source>
        <dbReference type="ARBA" id="ARBA00002149"/>
    </source>
</evidence>
<dbReference type="PANTHER" id="PTHR43756">
    <property type="entry name" value="CHOLINE MONOOXYGENASE, CHLOROPLASTIC"/>
    <property type="match status" value="1"/>
</dbReference>
<dbReference type="Gene3D" id="3.90.380.10">
    <property type="entry name" value="Naphthalene 1,2-dioxygenase Alpha Subunit, Chain A, domain 1"/>
    <property type="match status" value="2"/>
</dbReference>
<accession>A0AAJ0D9C8</accession>